<name>A0A4U3M8X7_9ACTN</name>
<sequence>MRGAKTMFNAAAPVHAAPDVKSKIIDDLYNLGDFITGSCRLFGEENRWRRVVGVGNGRVGYTQDAYLRRGNRFELDLVRY</sequence>
<proteinExistence type="predicted"/>
<gene>
    <name evidence="1" type="ORF">FDA94_25500</name>
</gene>
<dbReference type="Proteomes" id="UP000308705">
    <property type="component" value="Unassembled WGS sequence"/>
</dbReference>
<accession>A0A4U3M8X7</accession>
<comment type="caution">
    <text evidence="1">The sequence shown here is derived from an EMBL/GenBank/DDBJ whole genome shotgun (WGS) entry which is preliminary data.</text>
</comment>
<dbReference type="AlphaFoldDB" id="A0A4U3M8X7"/>
<keyword evidence="2" id="KW-1185">Reference proteome</keyword>
<evidence type="ECO:0000313" key="1">
    <source>
        <dbReference type="EMBL" id="TKK85498.1"/>
    </source>
</evidence>
<dbReference type="OrthoDB" id="3542008at2"/>
<reference evidence="1 2" key="1">
    <citation type="submission" date="2019-04" db="EMBL/GenBank/DDBJ databases">
        <title>Herbidospora sp. NEAU-GS14.nov., a novel actinomycete isolated from soil.</title>
        <authorList>
            <person name="Han L."/>
        </authorList>
    </citation>
    <scope>NUCLEOTIDE SEQUENCE [LARGE SCALE GENOMIC DNA]</scope>
    <source>
        <strain evidence="1 2">NEAU-GS14</strain>
    </source>
</reference>
<dbReference type="RefSeq" id="WP_137249605.1">
    <property type="nucleotide sequence ID" value="NZ_SZQA01000027.1"/>
</dbReference>
<organism evidence="1 2">
    <name type="scientific">Herbidospora galbida</name>
    <dbReference type="NCBI Taxonomy" id="2575442"/>
    <lineage>
        <taxon>Bacteria</taxon>
        <taxon>Bacillati</taxon>
        <taxon>Actinomycetota</taxon>
        <taxon>Actinomycetes</taxon>
        <taxon>Streptosporangiales</taxon>
        <taxon>Streptosporangiaceae</taxon>
        <taxon>Herbidospora</taxon>
    </lineage>
</organism>
<evidence type="ECO:0000313" key="2">
    <source>
        <dbReference type="Proteomes" id="UP000308705"/>
    </source>
</evidence>
<dbReference type="EMBL" id="SZQA01000027">
    <property type="protein sequence ID" value="TKK85498.1"/>
    <property type="molecule type" value="Genomic_DNA"/>
</dbReference>
<protein>
    <submittedName>
        <fullName evidence="1">Uncharacterized protein</fullName>
    </submittedName>
</protein>